<comment type="caution">
    <text evidence="4">The sequence shown here is derived from an EMBL/GenBank/DDBJ whole genome shotgun (WGS) entry which is preliminary data.</text>
</comment>
<feature type="domain" description="Dienelactone hydrolase" evidence="3">
    <location>
        <begin position="136"/>
        <end position="285"/>
    </location>
</feature>
<organism evidence="4 5">
    <name type="scientific">Caulobacter rhizosphaerae</name>
    <dbReference type="NCBI Taxonomy" id="2010972"/>
    <lineage>
        <taxon>Bacteria</taxon>
        <taxon>Pseudomonadati</taxon>
        <taxon>Pseudomonadota</taxon>
        <taxon>Alphaproteobacteria</taxon>
        <taxon>Caulobacterales</taxon>
        <taxon>Caulobacteraceae</taxon>
        <taxon>Caulobacter</taxon>
    </lineage>
</organism>
<protein>
    <submittedName>
        <fullName evidence="4">Acetyl esterase/lipase</fullName>
    </submittedName>
</protein>
<dbReference type="Gene3D" id="3.40.50.1820">
    <property type="entry name" value="alpha/beta hydrolase"/>
    <property type="match status" value="1"/>
</dbReference>
<dbReference type="InterPro" id="IPR029058">
    <property type="entry name" value="AB_hydrolase_fold"/>
</dbReference>
<keyword evidence="1" id="KW-0378">Hydrolase</keyword>
<evidence type="ECO:0000256" key="2">
    <source>
        <dbReference type="SAM" id="SignalP"/>
    </source>
</evidence>
<dbReference type="PANTHER" id="PTHR48081:SF6">
    <property type="entry name" value="PEPTIDASE S9 PROLYL OLIGOPEPTIDASE CATALYTIC DOMAIN-CONTAINING PROTEIN"/>
    <property type="match status" value="1"/>
</dbReference>
<accession>A0ABU1MZH9</accession>
<dbReference type="RefSeq" id="WP_310031584.1">
    <property type="nucleotide sequence ID" value="NZ_JAVDRL010000006.1"/>
</dbReference>
<feature type="signal peptide" evidence="2">
    <location>
        <begin position="1"/>
        <end position="27"/>
    </location>
</feature>
<dbReference type="EMBL" id="JAVDRL010000006">
    <property type="protein sequence ID" value="MDR6531574.1"/>
    <property type="molecule type" value="Genomic_DNA"/>
</dbReference>
<dbReference type="SUPFAM" id="SSF53474">
    <property type="entry name" value="alpha/beta-Hydrolases"/>
    <property type="match status" value="1"/>
</dbReference>
<sequence length="298" mass="30894">MGLGLNRRGLLAAGPLLMLGGAGLATAADLPSETIALWPGAAPGGEAVKAAERRVPYNWPDGRVDYSIVGVTRPTLTIYRPVGAPPPKFAVLVLPGGGFNKVVIDKEGHDVARWLAGQGIAAGVLLYRLPTDHWSAGVDAPLQDAQRALRLLKAKVGASRTGALGFSAGATLAAALASRGAAPLYPPVDALDGRPVLPDFIGLGYVWLTTPKPRGPEWTPFHGFTVPTQAFIFHAADDPKVPIANAREGAAAIRAAGGQAEVHEYPTGGHGFALRSPPDAPEAAWAGQFLAWLDRLGG</sequence>
<dbReference type="InterPro" id="IPR050300">
    <property type="entry name" value="GDXG_lipolytic_enzyme"/>
</dbReference>
<dbReference type="InterPro" id="IPR002925">
    <property type="entry name" value="Dienelactn_hydro"/>
</dbReference>
<gene>
    <name evidence="4" type="ORF">J2800_002321</name>
</gene>
<proteinExistence type="predicted"/>
<keyword evidence="2" id="KW-0732">Signal</keyword>
<feature type="chain" id="PRO_5046353164" evidence="2">
    <location>
        <begin position="28"/>
        <end position="298"/>
    </location>
</feature>
<evidence type="ECO:0000256" key="1">
    <source>
        <dbReference type="ARBA" id="ARBA00022801"/>
    </source>
</evidence>
<dbReference type="Proteomes" id="UP001262754">
    <property type="component" value="Unassembled WGS sequence"/>
</dbReference>
<reference evidence="4 5" key="1">
    <citation type="submission" date="2023-07" db="EMBL/GenBank/DDBJ databases">
        <title>Sorghum-associated microbial communities from plants grown in Nebraska, USA.</title>
        <authorList>
            <person name="Schachtman D."/>
        </authorList>
    </citation>
    <scope>NUCLEOTIDE SEQUENCE [LARGE SCALE GENOMIC DNA]</scope>
    <source>
        <strain evidence="4 5">DS2154</strain>
    </source>
</reference>
<evidence type="ECO:0000313" key="4">
    <source>
        <dbReference type="EMBL" id="MDR6531574.1"/>
    </source>
</evidence>
<evidence type="ECO:0000313" key="5">
    <source>
        <dbReference type="Proteomes" id="UP001262754"/>
    </source>
</evidence>
<dbReference type="PANTHER" id="PTHR48081">
    <property type="entry name" value="AB HYDROLASE SUPERFAMILY PROTEIN C4A8.06C"/>
    <property type="match status" value="1"/>
</dbReference>
<evidence type="ECO:0000259" key="3">
    <source>
        <dbReference type="Pfam" id="PF01738"/>
    </source>
</evidence>
<dbReference type="Pfam" id="PF01738">
    <property type="entry name" value="DLH"/>
    <property type="match status" value="1"/>
</dbReference>
<name>A0ABU1MZH9_9CAUL</name>
<keyword evidence="5" id="KW-1185">Reference proteome</keyword>